<keyword evidence="2" id="KW-0863">Zinc-finger</keyword>
<dbReference type="GO" id="GO:0008270">
    <property type="term" value="F:zinc ion binding"/>
    <property type="evidence" value="ECO:0007669"/>
    <property type="project" value="UniProtKB-KW"/>
</dbReference>
<dbReference type="GO" id="GO:0004842">
    <property type="term" value="F:ubiquitin-protein transferase activity"/>
    <property type="evidence" value="ECO:0007669"/>
    <property type="project" value="TreeGrafter"/>
</dbReference>
<dbReference type="EMBL" id="BSYR01000021">
    <property type="protein sequence ID" value="GMI86636.1"/>
    <property type="molecule type" value="Genomic_DNA"/>
</dbReference>
<name>A0A9W7I127_HIBTR</name>
<evidence type="ECO:0000313" key="6">
    <source>
        <dbReference type="Proteomes" id="UP001165190"/>
    </source>
</evidence>
<keyword evidence="1" id="KW-0479">Metal-binding</keyword>
<keyword evidence="6" id="KW-1185">Reference proteome</keyword>
<dbReference type="PANTHER" id="PTHR42647:SF55">
    <property type="entry name" value="BOI-RELATED E3 UBIQUITIN-PROTEIN LIGASE 1"/>
    <property type="match status" value="1"/>
</dbReference>
<proteinExistence type="predicted"/>
<evidence type="ECO:0000256" key="2">
    <source>
        <dbReference type="ARBA" id="ARBA00022771"/>
    </source>
</evidence>
<reference evidence="5" key="1">
    <citation type="submission" date="2023-05" db="EMBL/GenBank/DDBJ databases">
        <title>Genome and transcriptome analyses reveal genes involved in the formation of fine ridges on petal epidermal cells in Hibiscus trionum.</title>
        <authorList>
            <person name="Koshimizu S."/>
            <person name="Masuda S."/>
            <person name="Ishii T."/>
            <person name="Shirasu K."/>
            <person name="Hoshino A."/>
            <person name="Arita M."/>
        </authorList>
    </citation>
    <scope>NUCLEOTIDE SEQUENCE</scope>
    <source>
        <strain evidence="5">Hamamatsu line</strain>
    </source>
</reference>
<dbReference type="AlphaFoldDB" id="A0A9W7I127"/>
<evidence type="ECO:0000313" key="5">
    <source>
        <dbReference type="EMBL" id="GMI86636.1"/>
    </source>
</evidence>
<protein>
    <submittedName>
        <fullName evidence="5">Uncharacterized protein</fullName>
    </submittedName>
</protein>
<accession>A0A9W7I127</accession>
<evidence type="ECO:0000256" key="4">
    <source>
        <dbReference type="SAM" id="MobiDB-lite"/>
    </source>
</evidence>
<dbReference type="GO" id="GO:0043067">
    <property type="term" value="P:regulation of programmed cell death"/>
    <property type="evidence" value="ECO:0007669"/>
    <property type="project" value="TreeGrafter"/>
</dbReference>
<dbReference type="PANTHER" id="PTHR42647">
    <property type="entry name" value="SBP (S-RIBONUCLEASE BINDING PROTEIN) FAMILY PROTEIN"/>
    <property type="match status" value="1"/>
</dbReference>
<evidence type="ECO:0000256" key="1">
    <source>
        <dbReference type="ARBA" id="ARBA00022723"/>
    </source>
</evidence>
<dbReference type="OrthoDB" id="1711136at2759"/>
<keyword evidence="3" id="KW-0862">Zinc</keyword>
<feature type="compositionally biased region" description="Basic and acidic residues" evidence="4">
    <location>
        <begin position="87"/>
        <end position="104"/>
    </location>
</feature>
<feature type="region of interest" description="Disordered" evidence="4">
    <location>
        <begin position="81"/>
        <end position="104"/>
    </location>
</feature>
<dbReference type="Proteomes" id="UP001165190">
    <property type="component" value="Unassembled WGS sequence"/>
</dbReference>
<gene>
    <name evidence="5" type="ORF">HRI_002332900</name>
</gene>
<sequence>MGKLKCILQKRVKNLYLENQVWLDLALTNEAMISSLQTNLEQVLVNVCEERHTNDKGVMDLVDDIEFGCKSGDEGWRKIVNSPQEHANNENHEAERYKESIKKT</sequence>
<comment type="caution">
    <text evidence="5">The sequence shown here is derived from an EMBL/GenBank/DDBJ whole genome shotgun (WGS) entry which is preliminary data.</text>
</comment>
<evidence type="ECO:0000256" key="3">
    <source>
        <dbReference type="ARBA" id="ARBA00022833"/>
    </source>
</evidence>
<organism evidence="5 6">
    <name type="scientific">Hibiscus trionum</name>
    <name type="common">Flower of an hour</name>
    <dbReference type="NCBI Taxonomy" id="183268"/>
    <lineage>
        <taxon>Eukaryota</taxon>
        <taxon>Viridiplantae</taxon>
        <taxon>Streptophyta</taxon>
        <taxon>Embryophyta</taxon>
        <taxon>Tracheophyta</taxon>
        <taxon>Spermatophyta</taxon>
        <taxon>Magnoliopsida</taxon>
        <taxon>eudicotyledons</taxon>
        <taxon>Gunneridae</taxon>
        <taxon>Pentapetalae</taxon>
        <taxon>rosids</taxon>
        <taxon>malvids</taxon>
        <taxon>Malvales</taxon>
        <taxon>Malvaceae</taxon>
        <taxon>Malvoideae</taxon>
        <taxon>Hibiscus</taxon>
    </lineage>
</organism>